<evidence type="ECO:0000313" key="3">
    <source>
        <dbReference type="Proteomes" id="UP001375240"/>
    </source>
</evidence>
<feature type="compositionally biased region" description="Pro residues" evidence="1">
    <location>
        <begin position="11"/>
        <end position="26"/>
    </location>
</feature>
<feature type="compositionally biased region" description="Basic and acidic residues" evidence="1">
    <location>
        <begin position="130"/>
        <end position="142"/>
    </location>
</feature>
<feature type="compositionally biased region" description="Basic and acidic residues" evidence="1">
    <location>
        <begin position="93"/>
        <end position="108"/>
    </location>
</feature>
<proteinExistence type="predicted"/>
<dbReference type="AlphaFoldDB" id="A0AAV9V3Y1"/>
<sequence length="361" mass="41657">MPQQKSGRSWPPVPQNTPRRPAPAIPGFPLTDRVKRLQNHGPILDMVARDKNEPRVIMTRRQSAKARSKISPLEPETLPATEPTPPTTKTKARPAESHVEGSDTHEAESREDEDDEGEEDDNDDNDDEGERNQETRRYRDPGRYASRTTRHTSESSDIDQELFERRFSRPMILSQLRRYDNQHSDTNTPKAKNTETRPGLHDSTSGYPNCVPRIHESSERQQDPANGYHEDNVGLADLYDRLQTVHGNERLQRKQREEAGYTIGELERHDGEKRKANTLYGDSVERGLSQLLINPGIPQLYAPTSQPMSWWIRTVRWMKSLSVRNLWRQKTMWEKLKGGEIGELVEDVKRLCLGKKKKGWW</sequence>
<feature type="compositionally biased region" description="Low complexity" evidence="1">
    <location>
        <begin position="72"/>
        <end position="81"/>
    </location>
</feature>
<feature type="region of interest" description="Disordered" evidence="1">
    <location>
        <begin position="176"/>
        <end position="231"/>
    </location>
</feature>
<evidence type="ECO:0000256" key="1">
    <source>
        <dbReference type="SAM" id="MobiDB-lite"/>
    </source>
</evidence>
<reference evidence="2 3" key="1">
    <citation type="submission" date="2019-10" db="EMBL/GenBank/DDBJ databases">
        <authorList>
            <person name="Palmer J.M."/>
        </authorList>
    </citation>
    <scope>NUCLEOTIDE SEQUENCE [LARGE SCALE GENOMIC DNA]</scope>
    <source>
        <strain evidence="2 3">TWF696</strain>
    </source>
</reference>
<feature type="compositionally biased region" description="Acidic residues" evidence="1">
    <location>
        <begin position="109"/>
        <end position="129"/>
    </location>
</feature>
<accession>A0AAV9V3Y1</accession>
<dbReference type="EMBL" id="JAVHNQ010000003">
    <property type="protein sequence ID" value="KAK6353427.1"/>
    <property type="molecule type" value="Genomic_DNA"/>
</dbReference>
<feature type="region of interest" description="Disordered" evidence="1">
    <location>
        <begin position="1"/>
        <end position="160"/>
    </location>
</feature>
<comment type="caution">
    <text evidence="2">The sequence shown here is derived from an EMBL/GenBank/DDBJ whole genome shotgun (WGS) entry which is preliminary data.</text>
</comment>
<protein>
    <submittedName>
        <fullName evidence="2">Uncharacterized protein</fullName>
    </submittedName>
</protein>
<organism evidence="2 3">
    <name type="scientific">Orbilia brochopaga</name>
    <dbReference type="NCBI Taxonomy" id="3140254"/>
    <lineage>
        <taxon>Eukaryota</taxon>
        <taxon>Fungi</taxon>
        <taxon>Dikarya</taxon>
        <taxon>Ascomycota</taxon>
        <taxon>Pezizomycotina</taxon>
        <taxon>Orbiliomycetes</taxon>
        <taxon>Orbiliales</taxon>
        <taxon>Orbiliaceae</taxon>
        <taxon>Orbilia</taxon>
    </lineage>
</organism>
<keyword evidence="3" id="KW-1185">Reference proteome</keyword>
<gene>
    <name evidence="2" type="ORF">TWF696_005391</name>
</gene>
<evidence type="ECO:0000313" key="2">
    <source>
        <dbReference type="EMBL" id="KAK6353427.1"/>
    </source>
</evidence>
<name>A0AAV9V3Y1_9PEZI</name>
<dbReference type="Proteomes" id="UP001375240">
    <property type="component" value="Unassembled WGS sequence"/>
</dbReference>
<feature type="compositionally biased region" description="Basic and acidic residues" evidence="1">
    <location>
        <begin position="213"/>
        <end position="231"/>
    </location>
</feature>